<keyword evidence="4" id="KW-1185">Reference proteome</keyword>
<evidence type="ECO:0000313" key="4">
    <source>
        <dbReference type="Proteomes" id="UP001556367"/>
    </source>
</evidence>
<feature type="domain" description="DUF6987" evidence="2">
    <location>
        <begin position="12"/>
        <end position="210"/>
    </location>
</feature>
<name>A0ABR3JKR1_9AGAR</name>
<comment type="caution">
    <text evidence="3">The sequence shown here is derived from an EMBL/GenBank/DDBJ whole genome shotgun (WGS) entry which is preliminary data.</text>
</comment>
<evidence type="ECO:0000259" key="2">
    <source>
        <dbReference type="Pfam" id="PF22485"/>
    </source>
</evidence>
<reference evidence="4" key="1">
    <citation type="submission" date="2024-06" db="EMBL/GenBank/DDBJ databases">
        <title>Multi-omics analyses provide insights into the biosynthesis of the anticancer antibiotic pleurotin in Hohenbuehelia grisea.</title>
        <authorList>
            <person name="Weaver J.A."/>
            <person name="Alberti F."/>
        </authorList>
    </citation>
    <scope>NUCLEOTIDE SEQUENCE [LARGE SCALE GENOMIC DNA]</scope>
    <source>
        <strain evidence="4">T-177</strain>
    </source>
</reference>
<feature type="region of interest" description="Disordered" evidence="1">
    <location>
        <begin position="1"/>
        <end position="20"/>
    </location>
</feature>
<organism evidence="3 4">
    <name type="scientific">Hohenbuehelia grisea</name>
    <dbReference type="NCBI Taxonomy" id="104357"/>
    <lineage>
        <taxon>Eukaryota</taxon>
        <taxon>Fungi</taxon>
        <taxon>Dikarya</taxon>
        <taxon>Basidiomycota</taxon>
        <taxon>Agaricomycotina</taxon>
        <taxon>Agaricomycetes</taxon>
        <taxon>Agaricomycetidae</taxon>
        <taxon>Agaricales</taxon>
        <taxon>Pleurotineae</taxon>
        <taxon>Pleurotaceae</taxon>
        <taxon>Hohenbuehelia</taxon>
    </lineage>
</organism>
<proteinExistence type="predicted"/>
<evidence type="ECO:0000256" key="1">
    <source>
        <dbReference type="SAM" id="MobiDB-lite"/>
    </source>
</evidence>
<dbReference type="Proteomes" id="UP001556367">
    <property type="component" value="Unassembled WGS sequence"/>
</dbReference>
<dbReference type="PANTHER" id="PTHR39461">
    <property type="entry name" value="LEA DOMAIN PROTEIN (AFU_ORTHOLOGUE AFUA_8G04920)"/>
    <property type="match status" value="1"/>
</dbReference>
<dbReference type="InterPro" id="IPR054256">
    <property type="entry name" value="DUF6987"/>
</dbReference>
<dbReference type="PANTHER" id="PTHR39461:SF1">
    <property type="entry name" value="LEA DOMAIN PROTEIN (AFU_ORTHOLOGUE AFUA_8G04920)"/>
    <property type="match status" value="1"/>
</dbReference>
<gene>
    <name evidence="3" type="ORF">HGRIS_002225</name>
</gene>
<dbReference type="Pfam" id="PF22485">
    <property type="entry name" value="DUF6987"/>
    <property type="match status" value="1"/>
</dbReference>
<sequence>MSQQGSESNEARTQDEQKIDNELAERLSHIIENANSRVIPLCKQIRSNIEHFESQKEEDRDEGALVKQVKPIIEQVEKVLNETNGTVRGANPDNRLSNKAQRNMQDHKATPEEQRLAEALKTMMQEVQGTIDWAKDKLESFPKAKKDLGPLLDALGQPLSQIIGGVALLLSGVLNLLGRLLDSLGLGGLLKGIISATGLDKIYKGLGLDKMLNY</sequence>
<feature type="region of interest" description="Disordered" evidence="1">
    <location>
        <begin position="85"/>
        <end position="111"/>
    </location>
</feature>
<evidence type="ECO:0000313" key="3">
    <source>
        <dbReference type="EMBL" id="KAL0956055.1"/>
    </source>
</evidence>
<feature type="compositionally biased region" description="Basic and acidic residues" evidence="1">
    <location>
        <begin position="9"/>
        <end position="20"/>
    </location>
</feature>
<accession>A0ABR3JKR1</accession>
<protein>
    <recommendedName>
        <fullName evidence="2">DUF6987 domain-containing protein</fullName>
    </recommendedName>
</protein>
<dbReference type="EMBL" id="JASNQZ010000006">
    <property type="protein sequence ID" value="KAL0956055.1"/>
    <property type="molecule type" value="Genomic_DNA"/>
</dbReference>
<feature type="compositionally biased region" description="Polar residues" evidence="1">
    <location>
        <begin position="94"/>
        <end position="103"/>
    </location>
</feature>